<dbReference type="Pfam" id="PF13715">
    <property type="entry name" value="CarbopepD_reg_2"/>
    <property type="match status" value="1"/>
</dbReference>
<keyword evidence="1" id="KW-0813">Transport</keyword>
<dbReference type="InterPro" id="IPR012910">
    <property type="entry name" value="Plug_dom"/>
</dbReference>
<keyword evidence="1" id="KW-1134">Transmembrane beta strand</keyword>
<organism evidence="5 6">
    <name type="scientific">Pedobacter nyackensis</name>
    <dbReference type="NCBI Taxonomy" id="475255"/>
    <lineage>
        <taxon>Bacteria</taxon>
        <taxon>Pseudomonadati</taxon>
        <taxon>Bacteroidota</taxon>
        <taxon>Sphingobacteriia</taxon>
        <taxon>Sphingobacteriales</taxon>
        <taxon>Sphingobacteriaceae</taxon>
        <taxon>Pedobacter</taxon>
    </lineage>
</organism>
<dbReference type="InterPro" id="IPR000531">
    <property type="entry name" value="Beta-barrel_TonB"/>
</dbReference>
<keyword evidence="6" id="KW-1185">Reference proteome</keyword>
<protein>
    <submittedName>
        <fullName evidence="5">TonB-linked outer membrane protein, SusC/RagA family</fullName>
    </submittedName>
</protein>
<dbReference type="Gene3D" id="2.60.40.1120">
    <property type="entry name" value="Carboxypeptidase-like, regulatory domain"/>
    <property type="match status" value="1"/>
</dbReference>
<dbReference type="InterPro" id="IPR023996">
    <property type="entry name" value="TonB-dep_OMP_SusC/RagA"/>
</dbReference>
<feature type="domain" description="TonB-dependent receptor plug" evidence="4">
    <location>
        <begin position="183"/>
        <end position="299"/>
    </location>
</feature>
<keyword evidence="2" id="KW-0798">TonB box</keyword>
<evidence type="ECO:0000313" key="6">
    <source>
        <dbReference type="Proteomes" id="UP000192678"/>
    </source>
</evidence>
<reference evidence="5 6" key="1">
    <citation type="submission" date="2017-04" db="EMBL/GenBank/DDBJ databases">
        <authorList>
            <person name="Afonso C.L."/>
            <person name="Miller P.J."/>
            <person name="Scott M.A."/>
            <person name="Spackman E."/>
            <person name="Goraichik I."/>
            <person name="Dimitrov K.M."/>
            <person name="Suarez D.L."/>
            <person name="Swayne D.E."/>
        </authorList>
    </citation>
    <scope>NUCLEOTIDE SEQUENCE [LARGE SCALE GENOMIC DNA]</scope>
    <source>
        <strain evidence="5 6">DSM 19625</strain>
    </source>
</reference>
<evidence type="ECO:0000313" key="5">
    <source>
        <dbReference type="EMBL" id="SMD04937.1"/>
    </source>
</evidence>
<dbReference type="EMBL" id="FWYB01000010">
    <property type="protein sequence ID" value="SMD04937.1"/>
    <property type="molecule type" value="Genomic_DNA"/>
</dbReference>
<comment type="subcellular location">
    <subcellularLocation>
        <location evidence="1">Cell outer membrane</location>
        <topology evidence="1">Multi-pass membrane protein</topology>
    </subcellularLocation>
</comment>
<dbReference type="STRING" id="475255.SAMN04488101_11061"/>
<evidence type="ECO:0000259" key="4">
    <source>
        <dbReference type="Pfam" id="PF07715"/>
    </source>
</evidence>
<keyword evidence="1" id="KW-0998">Cell outer membrane</keyword>
<dbReference type="PROSITE" id="PS52016">
    <property type="entry name" value="TONB_DEPENDENT_REC_3"/>
    <property type="match status" value="1"/>
</dbReference>
<sequence length="1110" mass="123188">MHVIFSDTHLRSLSNRGNRQFYYCKNSTASAVTQNLKLNLNYMKQKVPEKLCRLKSPLKLLILIPLLGLLPGKVLANAVLLKTTGELNSVLQETVKGIVRDADGLPLPGVSILEKGTKNGTSTNAMGQFSITVKSPDAILVVSSIGYLQKEVALKGNNLIIILESDKKALEEVVVVGYGTQKKANLTGAVSQIDSKMLENRPTTNLGQALQGLIPNFNVNIANGNPKTGATYNLRGATSFSKDANDGNKIKFSNGSPFLLVDGVEMDPNMLNPDDIESVTVLKDAASAAIYGARGAFGVVLIKTKSGKGGRTKVTYSNSFQLSSPTAIPDILDAYTIQDAIVKGLQMENGSVSNEIAKLEKIKEYMDDPINNEPYYFTDATQKNIIWRGNVNPYKEALLQSSPMQKHNLSLSGGSENTSFYGSFGYQDQDGLYKINTDNLKRYNALLNVSSKVNDWFKMDFKTAYNNSTYIEPVSPAGKGGWWVAMSQEPGRNVNMPMLVPASLHVPQKYTDNILSFMDYGSSVDENNSNILLAASPTVNFTKEWALKGDISYLSNGSIKKTILPYMQRMETVVGSATSTQTDPGYVERYNFNSNKYTINVYTDYAKTVAGKHNFHGLVGFNKEWYTEQDATATRTAMNPNVPTLGQAQGVMTVGDNENHWAVQGLFYRFTYNYEGKYLLESNGRSDGTSRFQADRRFKFFPSVSAGWRVTEESFAKSIKPYINDFKLRASYGSLGNQNVSGYYPYILQYGTSAQISYLMSGIRPVGITPPGLVDPNFTWETATTIDFGFDLTAFNHFEINFDWYRRRTSDILIDGLKYPSVLGAASPQVNSGTMDTKGWELGVKYKNNTSYGLNYDFAATLSDAQSEVVKFANNPTKIISDALLYEGQKMGEIWGYETFGIFQSQDEINSAPTQKLISSGLWFPGDVRYKDLDGNNEITPGNSTVGNSGDRKIIGNNTPRYQFGLNSNFSFKNFDLNIFMQGVGKRDLWINNNLYWGAGSTGTWETYNNSWTPERRDAFYPAYKNAARNRVTQSRYLANGAYLRMKNLAIGYSLPKTLTDKVKLQKIRISASAYNLFEVKSVPKTFDPELVGMNYPIIRSFAFGIQATF</sequence>
<evidence type="ECO:0000256" key="2">
    <source>
        <dbReference type="RuleBase" id="RU003357"/>
    </source>
</evidence>
<dbReference type="AlphaFoldDB" id="A0A1W2E632"/>
<keyword evidence="1" id="KW-0812">Transmembrane</keyword>
<dbReference type="Gene3D" id="2.170.130.10">
    <property type="entry name" value="TonB-dependent receptor, plug domain"/>
    <property type="match status" value="1"/>
</dbReference>
<dbReference type="SUPFAM" id="SSF49464">
    <property type="entry name" value="Carboxypeptidase regulatory domain-like"/>
    <property type="match status" value="1"/>
</dbReference>
<dbReference type="Pfam" id="PF00593">
    <property type="entry name" value="TonB_dep_Rec_b-barrel"/>
    <property type="match status" value="1"/>
</dbReference>
<dbReference type="GO" id="GO:0009279">
    <property type="term" value="C:cell outer membrane"/>
    <property type="evidence" value="ECO:0007669"/>
    <property type="project" value="UniProtKB-SubCell"/>
</dbReference>
<evidence type="ECO:0000256" key="1">
    <source>
        <dbReference type="PROSITE-ProRule" id="PRU01360"/>
    </source>
</evidence>
<dbReference type="InterPro" id="IPR039426">
    <property type="entry name" value="TonB-dep_rcpt-like"/>
</dbReference>
<dbReference type="InterPro" id="IPR008969">
    <property type="entry name" value="CarboxyPept-like_regulatory"/>
</dbReference>
<accession>A0A1W2E632</accession>
<dbReference type="NCBIfam" id="TIGR04057">
    <property type="entry name" value="SusC_RagA_signa"/>
    <property type="match status" value="1"/>
</dbReference>
<gene>
    <name evidence="5" type="ORF">SAMN04488101_11061</name>
</gene>
<dbReference type="Proteomes" id="UP000192678">
    <property type="component" value="Unassembled WGS sequence"/>
</dbReference>
<proteinExistence type="inferred from homology"/>
<keyword evidence="1 2" id="KW-0472">Membrane</keyword>
<evidence type="ECO:0000259" key="3">
    <source>
        <dbReference type="Pfam" id="PF00593"/>
    </source>
</evidence>
<dbReference type="InterPro" id="IPR023997">
    <property type="entry name" value="TonB-dep_OMP_SusC/RagA_CS"/>
</dbReference>
<name>A0A1W2E632_9SPHI</name>
<dbReference type="NCBIfam" id="TIGR04056">
    <property type="entry name" value="OMP_RagA_SusC"/>
    <property type="match status" value="1"/>
</dbReference>
<feature type="domain" description="TonB-dependent receptor-like beta-barrel" evidence="3">
    <location>
        <begin position="525"/>
        <end position="1077"/>
    </location>
</feature>
<dbReference type="SUPFAM" id="SSF56935">
    <property type="entry name" value="Porins"/>
    <property type="match status" value="1"/>
</dbReference>
<comment type="similarity">
    <text evidence="1 2">Belongs to the TonB-dependent receptor family.</text>
</comment>
<dbReference type="Pfam" id="PF07715">
    <property type="entry name" value="Plug"/>
    <property type="match status" value="1"/>
</dbReference>
<dbReference type="InterPro" id="IPR037066">
    <property type="entry name" value="Plug_dom_sf"/>
</dbReference>